<feature type="region of interest" description="Disordered" evidence="1">
    <location>
        <begin position="1"/>
        <end position="129"/>
    </location>
</feature>
<protein>
    <recommendedName>
        <fullName evidence="4">PDZ domain-containing protein</fullName>
    </recommendedName>
</protein>
<reference evidence="3" key="1">
    <citation type="submission" date="2021-01" db="EMBL/GenBank/DDBJ databases">
        <authorList>
            <person name="Corre E."/>
            <person name="Pelletier E."/>
            <person name="Niang G."/>
            <person name="Scheremetjew M."/>
            <person name="Finn R."/>
            <person name="Kale V."/>
            <person name="Holt S."/>
            <person name="Cochrane G."/>
            <person name="Meng A."/>
            <person name="Brown T."/>
            <person name="Cohen L."/>
        </authorList>
    </citation>
    <scope>NUCLEOTIDE SEQUENCE</scope>
    <source>
        <strain evidence="3">Isolate 1302-5</strain>
    </source>
</reference>
<accession>A0A6U6LAX8</accession>
<evidence type="ECO:0000256" key="1">
    <source>
        <dbReference type="SAM" id="MobiDB-lite"/>
    </source>
</evidence>
<dbReference type="EMBL" id="HBKQ01060716">
    <property type="protein sequence ID" value="CAE2287824.1"/>
    <property type="molecule type" value="Transcribed_RNA"/>
</dbReference>
<dbReference type="Gene3D" id="2.30.42.10">
    <property type="match status" value="1"/>
</dbReference>
<feature type="compositionally biased region" description="Polar residues" evidence="1">
    <location>
        <begin position="23"/>
        <end position="33"/>
    </location>
</feature>
<dbReference type="AlphaFoldDB" id="A0A6U6LAX8"/>
<dbReference type="EMBL" id="HBKQ01060717">
    <property type="protein sequence ID" value="CAE2287825.1"/>
    <property type="molecule type" value="Transcribed_RNA"/>
</dbReference>
<proteinExistence type="predicted"/>
<dbReference type="InterPro" id="IPR036034">
    <property type="entry name" value="PDZ_sf"/>
</dbReference>
<evidence type="ECO:0000313" key="2">
    <source>
        <dbReference type="EMBL" id="CAE2287824.1"/>
    </source>
</evidence>
<feature type="compositionally biased region" description="Basic and acidic residues" evidence="1">
    <location>
        <begin position="1"/>
        <end position="21"/>
    </location>
</feature>
<sequence length="705" mass="76198">MHRTDLILEPRRLSDNHREDEVSASSSAKSDVNTEGEKSIVGGGAFEHEGHSNDSTVCVRENGAGAAESTDCFDAEKEESSDVGVRSLPANSSPEDDHSVSESSLSSVEDELSRPLPRPKGFSGVPPVEAFGSKLNESEETAALPSSSTKACNYEASIPVTQFGLLLKLRELDSAVTFDGYTRLPDGSQGPSELCSLIREIGDVIVAINGTCVEDSSYREVVNMLKEAVKKEEGLGFVVLGLMNGNEWLRRRDSVNQCTGAGQEQKIDELHSMALNVAYESLEVMRRANLEVEFGATCDFDWCTQCMRMSGTETMPNMRRRLKRLASKRRKSTACLLCASPSCAQHSMDSFRKESITVCSDCAPLFSHDFIVDILDITVSEDHRRQRIDHMVDVYDRAVLMLRYSAQFIDSIADALDRATKRNDKVGLGSSATGLVSGVTGVVGAATIFTPVGPPLLIASLFFGGSATAVQTGSEAVNYFSEPNKLADKIIALHVMVASLLETMNTLQSALLNGQVRVDQYVDETGDNQIRSDGKVITRNASVASVKYAGAASGAAAASRAGVLVGKNSRLATRASTTALRTARFARFAGGALSAATVVLEAREMSTTIKRIRNGNPCEKADFVRCIKCDLSELPDTNVLADECERYFEAMTSRPVSLAALVKNGNTKGNEEMTSSVNLLGALEDLERSSTRMFVSQDRMQRTKS</sequence>
<evidence type="ECO:0008006" key="4">
    <source>
        <dbReference type="Google" id="ProtNLM"/>
    </source>
</evidence>
<name>A0A6U6LAX8_9STRA</name>
<gene>
    <name evidence="2" type="ORF">OAUR00152_LOCUS41401</name>
    <name evidence="3" type="ORF">OAUR00152_LOCUS41402</name>
</gene>
<dbReference type="SUPFAM" id="SSF50156">
    <property type="entry name" value="PDZ domain-like"/>
    <property type="match status" value="1"/>
</dbReference>
<evidence type="ECO:0000313" key="3">
    <source>
        <dbReference type="EMBL" id="CAE2287825.1"/>
    </source>
</evidence>
<organism evidence="3">
    <name type="scientific">Odontella aurita</name>
    <dbReference type="NCBI Taxonomy" id="265563"/>
    <lineage>
        <taxon>Eukaryota</taxon>
        <taxon>Sar</taxon>
        <taxon>Stramenopiles</taxon>
        <taxon>Ochrophyta</taxon>
        <taxon>Bacillariophyta</taxon>
        <taxon>Mediophyceae</taxon>
        <taxon>Biddulphiophycidae</taxon>
        <taxon>Eupodiscales</taxon>
        <taxon>Odontellaceae</taxon>
        <taxon>Odontella</taxon>
    </lineage>
</organism>